<comment type="similarity">
    <text evidence="1">Belongs to the MEMO1 family.</text>
</comment>
<organism evidence="2">
    <name type="scientific">marine sediment metagenome</name>
    <dbReference type="NCBI Taxonomy" id="412755"/>
    <lineage>
        <taxon>unclassified sequences</taxon>
        <taxon>metagenomes</taxon>
        <taxon>ecological metagenomes</taxon>
    </lineage>
</organism>
<dbReference type="AlphaFoldDB" id="X0Z5Z8"/>
<dbReference type="SUPFAM" id="SSF53213">
    <property type="entry name" value="LigB-like"/>
    <property type="match status" value="1"/>
</dbReference>
<evidence type="ECO:0000256" key="1">
    <source>
        <dbReference type="ARBA" id="ARBA00006315"/>
    </source>
</evidence>
<dbReference type="CDD" id="cd07361">
    <property type="entry name" value="MEMO_like"/>
    <property type="match status" value="1"/>
</dbReference>
<dbReference type="EMBL" id="BART01003369">
    <property type="protein sequence ID" value="GAG55823.1"/>
    <property type="molecule type" value="Genomic_DNA"/>
</dbReference>
<reference evidence="2" key="1">
    <citation type="journal article" date="2014" name="Front. Microbiol.">
        <title>High frequency of phylogenetically diverse reductive dehalogenase-homologous genes in deep subseafloor sedimentary metagenomes.</title>
        <authorList>
            <person name="Kawai M."/>
            <person name="Futagami T."/>
            <person name="Toyoda A."/>
            <person name="Takaki Y."/>
            <person name="Nishi S."/>
            <person name="Hori S."/>
            <person name="Arai W."/>
            <person name="Tsubouchi T."/>
            <person name="Morono Y."/>
            <person name="Uchiyama I."/>
            <person name="Ito T."/>
            <person name="Fujiyama A."/>
            <person name="Inagaki F."/>
            <person name="Takami H."/>
        </authorList>
    </citation>
    <scope>NUCLEOTIDE SEQUENCE</scope>
    <source>
        <strain evidence="2">Expedition CK06-06</strain>
    </source>
</reference>
<dbReference type="NCBIfam" id="TIGR04336">
    <property type="entry name" value="AmmeMemoSam_B"/>
    <property type="match status" value="1"/>
</dbReference>
<protein>
    <recommendedName>
        <fullName evidence="3">AmmeMemoRadiSam system protein B</fullName>
    </recommendedName>
</protein>
<dbReference type="PANTHER" id="PTHR11060">
    <property type="entry name" value="PROTEIN MEMO1"/>
    <property type="match status" value="1"/>
</dbReference>
<dbReference type="PANTHER" id="PTHR11060:SF0">
    <property type="entry name" value="PROTEIN MEMO1"/>
    <property type="match status" value="1"/>
</dbReference>
<comment type="caution">
    <text evidence="2">The sequence shown here is derived from an EMBL/GenBank/DDBJ whole genome shotgun (WGS) entry which is preliminary data.</text>
</comment>
<name>X0Z5Z8_9ZZZZ</name>
<dbReference type="Gene3D" id="3.40.830.10">
    <property type="entry name" value="LigB-like"/>
    <property type="match status" value="1"/>
</dbReference>
<evidence type="ECO:0008006" key="3">
    <source>
        <dbReference type="Google" id="ProtNLM"/>
    </source>
</evidence>
<dbReference type="InterPro" id="IPR002737">
    <property type="entry name" value="MEMO1_fam"/>
</dbReference>
<dbReference type="Pfam" id="PF01875">
    <property type="entry name" value="Memo"/>
    <property type="match status" value="1"/>
</dbReference>
<sequence>MVKDEIIRESIADGSFYPGDPDILRGQINKFLDSTESSDMENIKAIICPHAGYIYSGQVAAYSYRQIAGKKFDSIFIIAPSHSEYFNFISLYNGNAYRTPLGLVYIDKERAKILADKSSVIELSTYGHNDEHSLEVQLPFLQVLFEDIKIVPIVIGQQNSQNIKELGNAVGNLFKNENILIVASTDLSHYHPYDVAVTLDKKVEELVGGFDPEKLMLEFLRNNAEMCGGGPVISASALILSFENNPPYAHLIKSGISFKFNSSSIVLDSRVFSPRPS</sequence>
<gene>
    <name evidence="2" type="ORF">S01H4_09368</name>
</gene>
<accession>X0Z5Z8</accession>
<evidence type="ECO:0000313" key="2">
    <source>
        <dbReference type="EMBL" id="GAG55823.1"/>
    </source>
</evidence>
<proteinExistence type="inferred from homology"/>